<accession>A0A0D3IDU4</accession>
<feature type="compositionally biased region" description="Low complexity" evidence="1">
    <location>
        <begin position="85"/>
        <end position="124"/>
    </location>
</feature>
<name>A0A0D3IDU4_EMIH1</name>
<feature type="chain" id="PRO_5044205848" evidence="2">
    <location>
        <begin position="19"/>
        <end position="124"/>
    </location>
</feature>
<dbReference type="AlphaFoldDB" id="A0A0D3IDU4"/>
<reference evidence="3" key="2">
    <citation type="submission" date="2024-10" db="UniProtKB">
        <authorList>
            <consortium name="EnsemblProtists"/>
        </authorList>
    </citation>
    <scope>IDENTIFICATION</scope>
</reference>
<evidence type="ECO:0000256" key="2">
    <source>
        <dbReference type="SAM" id="SignalP"/>
    </source>
</evidence>
<sequence length="124" mass="12721">MPLYLIALSSSSRLLALARPAVQRLWQEVQCASTSVSAVWTSETEPAISDVGGPWRNINVRGIEDRPHVPDALIRVNAARPPNGPIAAPQGGAPAAAPAPAAPAAPAQAAAPRRSARIAARGAP</sequence>
<dbReference type="KEGG" id="ehx:EMIHUDRAFT_350586"/>
<dbReference type="HOGENOM" id="CLU_162427_0_0_1"/>
<reference evidence="4" key="1">
    <citation type="journal article" date="2013" name="Nature">
        <title>Pan genome of the phytoplankton Emiliania underpins its global distribution.</title>
        <authorList>
            <person name="Read B.A."/>
            <person name="Kegel J."/>
            <person name="Klute M.J."/>
            <person name="Kuo A."/>
            <person name="Lefebvre S.C."/>
            <person name="Maumus F."/>
            <person name="Mayer C."/>
            <person name="Miller J."/>
            <person name="Monier A."/>
            <person name="Salamov A."/>
            <person name="Young J."/>
            <person name="Aguilar M."/>
            <person name="Claverie J.M."/>
            <person name="Frickenhaus S."/>
            <person name="Gonzalez K."/>
            <person name="Herman E.K."/>
            <person name="Lin Y.C."/>
            <person name="Napier J."/>
            <person name="Ogata H."/>
            <person name="Sarno A.F."/>
            <person name="Shmutz J."/>
            <person name="Schroeder D."/>
            <person name="de Vargas C."/>
            <person name="Verret F."/>
            <person name="von Dassow P."/>
            <person name="Valentin K."/>
            <person name="Van de Peer Y."/>
            <person name="Wheeler G."/>
            <person name="Dacks J.B."/>
            <person name="Delwiche C.F."/>
            <person name="Dyhrman S.T."/>
            <person name="Glockner G."/>
            <person name="John U."/>
            <person name="Richards T."/>
            <person name="Worden A.Z."/>
            <person name="Zhang X."/>
            <person name="Grigoriev I.V."/>
            <person name="Allen A.E."/>
            <person name="Bidle K."/>
            <person name="Borodovsky M."/>
            <person name="Bowler C."/>
            <person name="Brownlee C."/>
            <person name="Cock J.M."/>
            <person name="Elias M."/>
            <person name="Gladyshev V.N."/>
            <person name="Groth M."/>
            <person name="Guda C."/>
            <person name="Hadaegh A."/>
            <person name="Iglesias-Rodriguez M.D."/>
            <person name="Jenkins J."/>
            <person name="Jones B.M."/>
            <person name="Lawson T."/>
            <person name="Leese F."/>
            <person name="Lindquist E."/>
            <person name="Lobanov A."/>
            <person name="Lomsadze A."/>
            <person name="Malik S.B."/>
            <person name="Marsh M.E."/>
            <person name="Mackinder L."/>
            <person name="Mock T."/>
            <person name="Mueller-Roeber B."/>
            <person name="Pagarete A."/>
            <person name="Parker M."/>
            <person name="Probert I."/>
            <person name="Quesneville H."/>
            <person name="Raines C."/>
            <person name="Rensing S.A."/>
            <person name="Riano-Pachon D.M."/>
            <person name="Richier S."/>
            <person name="Rokitta S."/>
            <person name="Shiraiwa Y."/>
            <person name="Soanes D.M."/>
            <person name="van der Giezen M."/>
            <person name="Wahlund T.M."/>
            <person name="Williams B."/>
            <person name="Wilson W."/>
            <person name="Wolfe G."/>
            <person name="Wurch L.L."/>
        </authorList>
    </citation>
    <scope>NUCLEOTIDE SEQUENCE</scope>
</reference>
<evidence type="ECO:0000313" key="4">
    <source>
        <dbReference type="Proteomes" id="UP000013827"/>
    </source>
</evidence>
<keyword evidence="2" id="KW-0732">Signal</keyword>
<dbReference type="PaxDb" id="2903-EOD09429"/>
<dbReference type="Proteomes" id="UP000013827">
    <property type="component" value="Unassembled WGS sequence"/>
</dbReference>
<dbReference type="GeneID" id="17255540"/>
<dbReference type="EnsemblProtists" id="EOD09429">
    <property type="protein sequence ID" value="EOD09429"/>
    <property type="gene ID" value="EMIHUDRAFT_350586"/>
</dbReference>
<proteinExistence type="predicted"/>
<evidence type="ECO:0000313" key="3">
    <source>
        <dbReference type="EnsemblProtists" id="EOD09429"/>
    </source>
</evidence>
<protein>
    <submittedName>
        <fullName evidence="3">Uncharacterized protein</fullName>
    </submittedName>
</protein>
<keyword evidence="4" id="KW-1185">Reference proteome</keyword>
<evidence type="ECO:0000256" key="1">
    <source>
        <dbReference type="SAM" id="MobiDB-lite"/>
    </source>
</evidence>
<dbReference type="RefSeq" id="XP_005761858.1">
    <property type="nucleotide sequence ID" value="XM_005761801.1"/>
</dbReference>
<organism evidence="3 4">
    <name type="scientific">Emiliania huxleyi (strain CCMP1516)</name>
    <dbReference type="NCBI Taxonomy" id="280463"/>
    <lineage>
        <taxon>Eukaryota</taxon>
        <taxon>Haptista</taxon>
        <taxon>Haptophyta</taxon>
        <taxon>Prymnesiophyceae</taxon>
        <taxon>Isochrysidales</taxon>
        <taxon>Noelaerhabdaceae</taxon>
        <taxon>Emiliania</taxon>
    </lineage>
</organism>
<feature type="region of interest" description="Disordered" evidence="1">
    <location>
        <begin position="80"/>
        <end position="124"/>
    </location>
</feature>
<feature type="signal peptide" evidence="2">
    <location>
        <begin position="1"/>
        <end position="18"/>
    </location>
</feature>